<dbReference type="AlphaFoldDB" id="A0A9Q1DWS7"/>
<proteinExistence type="predicted"/>
<evidence type="ECO:0000313" key="2">
    <source>
        <dbReference type="Proteomes" id="UP001152803"/>
    </source>
</evidence>
<accession>A0A9Q1DWS7</accession>
<name>A0A9Q1DWS7_CONCO</name>
<organism evidence="1 2">
    <name type="scientific">Conger conger</name>
    <name type="common">Conger eel</name>
    <name type="synonym">Muraena conger</name>
    <dbReference type="NCBI Taxonomy" id="82655"/>
    <lineage>
        <taxon>Eukaryota</taxon>
        <taxon>Metazoa</taxon>
        <taxon>Chordata</taxon>
        <taxon>Craniata</taxon>
        <taxon>Vertebrata</taxon>
        <taxon>Euteleostomi</taxon>
        <taxon>Actinopterygii</taxon>
        <taxon>Neopterygii</taxon>
        <taxon>Teleostei</taxon>
        <taxon>Anguilliformes</taxon>
        <taxon>Congridae</taxon>
        <taxon>Conger</taxon>
    </lineage>
</organism>
<gene>
    <name evidence="1" type="ORF">COCON_G00020280</name>
</gene>
<protein>
    <submittedName>
        <fullName evidence="1">Uncharacterized protein</fullName>
    </submittedName>
</protein>
<keyword evidence="2" id="KW-1185">Reference proteome</keyword>
<dbReference type="Proteomes" id="UP001152803">
    <property type="component" value="Unassembled WGS sequence"/>
</dbReference>
<dbReference type="EMBL" id="JAFJMO010000002">
    <property type="protein sequence ID" value="KAJ8283178.1"/>
    <property type="molecule type" value="Genomic_DNA"/>
</dbReference>
<comment type="caution">
    <text evidence="1">The sequence shown here is derived from an EMBL/GenBank/DDBJ whole genome shotgun (WGS) entry which is preliminary data.</text>
</comment>
<evidence type="ECO:0000313" key="1">
    <source>
        <dbReference type="EMBL" id="KAJ8283178.1"/>
    </source>
</evidence>
<reference evidence="1" key="1">
    <citation type="journal article" date="2023" name="Science">
        <title>Genome structures resolve the early diversification of teleost fishes.</title>
        <authorList>
            <person name="Parey E."/>
            <person name="Louis A."/>
            <person name="Montfort J."/>
            <person name="Bouchez O."/>
            <person name="Roques C."/>
            <person name="Iampietro C."/>
            <person name="Lluch J."/>
            <person name="Castinel A."/>
            <person name="Donnadieu C."/>
            <person name="Desvignes T."/>
            <person name="Floi Bucao C."/>
            <person name="Jouanno E."/>
            <person name="Wen M."/>
            <person name="Mejri S."/>
            <person name="Dirks R."/>
            <person name="Jansen H."/>
            <person name="Henkel C."/>
            <person name="Chen W.J."/>
            <person name="Zahm M."/>
            <person name="Cabau C."/>
            <person name="Klopp C."/>
            <person name="Thompson A.W."/>
            <person name="Robinson-Rechavi M."/>
            <person name="Braasch I."/>
            <person name="Lecointre G."/>
            <person name="Bobe J."/>
            <person name="Postlethwait J.H."/>
            <person name="Berthelot C."/>
            <person name="Roest Crollius H."/>
            <person name="Guiguen Y."/>
        </authorList>
    </citation>
    <scope>NUCLEOTIDE SEQUENCE</scope>
    <source>
        <strain evidence="1">Concon-B</strain>
    </source>
</reference>
<sequence length="83" mass="9144">MLKPYFARDSPDQSVSDDSTALLAALTADEDGVTAPSRTLTEQTLLPWKRCGPDVFCPAPTWSLRGRSVTSEQRLHHCRQTGV</sequence>